<proteinExistence type="predicted"/>
<sequence length="356" mass="40021">MTNPQKRALPAGKDERSQKRAKANSAMEGRAAQTNTSKLDDCNAPYTAEQCYWIRFHYYQLNHAVTYHPAIEPKGTTSCAFFNAYFEGHPSDSTVEGGDDQVVYQKRTYVSFRDKRQEILPTTLKQISEKSKANRKEQGAQEFRPIITPSCLASFIKIYTKYAGRSGEFDFGNFKAVADMTAFLNSIVAQQFAPYKPTWLEDGCANILRRPELNMASYTARHLGELDAGPSAERGVWHRDHSTRDHSSDRMEATRGGTGGKEDIRMKYRNVHADVGNALLNMAVIRPRGYDGDLNALVRDGDEVDLPGLSEEQLDSAKKQVEAVMIGDQLRKRVFDQAVWPPEKKDTDKAAGVRRV</sequence>
<organism evidence="2 3">
    <name type="scientific">Nothophoma quercina</name>
    <dbReference type="NCBI Taxonomy" id="749835"/>
    <lineage>
        <taxon>Eukaryota</taxon>
        <taxon>Fungi</taxon>
        <taxon>Dikarya</taxon>
        <taxon>Ascomycota</taxon>
        <taxon>Pezizomycotina</taxon>
        <taxon>Dothideomycetes</taxon>
        <taxon>Pleosporomycetidae</taxon>
        <taxon>Pleosporales</taxon>
        <taxon>Pleosporineae</taxon>
        <taxon>Didymellaceae</taxon>
        <taxon>Nothophoma</taxon>
    </lineage>
</organism>
<evidence type="ECO:0000256" key="1">
    <source>
        <dbReference type="SAM" id="MobiDB-lite"/>
    </source>
</evidence>
<accession>A0ABR3QRP8</accession>
<dbReference type="EMBL" id="JAKIXB020000034">
    <property type="protein sequence ID" value="KAL1594834.1"/>
    <property type="molecule type" value="Genomic_DNA"/>
</dbReference>
<gene>
    <name evidence="2" type="ORF">SLS59_008647</name>
</gene>
<dbReference type="Proteomes" id="UP001521222">
    <property type="component" value="Unassembled WGS sequence"/>
</dbReference>
<feature type="region of interest" description="Disordered" evidence="1">
    <location>
        <begin position="1"/>
        <end position="39"/>
    </location>
</feature>
<evidence type="ECO:0000313" key="2">
    <source>
        <dbReference type="EMBL" id="KAL1594834.1"/>
    </source>
</evidence>
<comment type="caution">
    <text evidence="2">The sequence shown here is derived from an EMBL/GenBank/DDBJ whole genome shotgun (WGS) entry which is preliminary data.</text>
</comment>
<protein>
    <submittedName>
        <fullName evidence="2">Uncharacterized protein</fullName>
    </submittedName>
</protein>
<reference evidence="2 3" key="1">
    <citation type="submission" date="2024-02" db="EMBL/GenBank/DDBJ databases">
        <title>De novo assembly and annotation of 12 fungi associated with fruit tree decline syndrome in Ontario, Canada.</title>
        <authorList>
            <person name="Sulman M."/>
            <person name="Ellouze W."/>
            <person name="Ilyukhin E."/>
        </authorList>
    </citation>
    <scope>NUCLEOTIDE SEQUENCE [LARGE SCALE GENOMIC DNA]</scope>
    <source>
        <strain evidence="2 3">M97-236</strain>
    </source>
</reference>
<evidence type="ECO:0000313" key="3">
    <source>
        <dbReference type="Proteomes" id="UP001521222"/>
    </source>
</evidence>
<name>A0ABR3QRP8_9PLEO</name>
<keyword evidence="3" id="KW-1185">Reference proteome</keyword>
<feature type="region of interest" description="Disordered" evidence="1">
    <location>
        <begin position="232"/>
        <end position="262"/>
    </location>
</feature>
<feature type="compositionally biased region" description="Basic and acidic residues" evidence="1">
    <location>
        <begin position="235"/>
        <end position="253"/>
    </location>
</feature>